<sequence>MECLFNHRDKLEGFKQANCRLSNGHNTLSASLELEKGVGVGSEVVTNSSQDGDKRVDEFGSHHVRIGLLNRTSSIIVEIHVQHDAIFC</sequence>
<dbReference type="EMBL" id="JAWDGP010005839">
    <property type="protein sequence ID" value="KAK3751090.1"/>
    <property type="molecule type" value="Genomic_DNA"/>
</dbReference>
<protein>
    <submittedName>
        <fullName evidence="1">Uncharacterized protein</fullName>
    </submittedName>
</protein>
<dbReference type="AlphaFoldDB" id="A0AAE1D1R3"/>
<name>A0AAE1D1R3_9GAST</name>
<gene>
    <name evidence="1" type="ORF">RRG08_019299</name>
</gene>
<reference evidence="1" key="1">
    <citation type="journal article" date="2023" name="G3 (Bethesda)">
        <title>A reference genome for the long-term kleptoplast-retaining sea slug Elysia crispata morphotype clarki.</title>
        <authorList>
            <person name="Eastman K.E."/>
            <person name="Pendleton A.L."/>
            <person name="Shaikh M.A."/>
            <person name="Suttiyut T."/>
            <person name="Ogas R."/>
            <person name="Tomko P."/>
            <person name="Gavelis G."/>
            <person name="Widhalm J.R."/>
            <person name="Wisecaver J.H."/>
        </authorList>
    </citation>
    <scope>NUCLEOTIDE SEQUENCE</scope>
    <source>
        <strain evidence="1">ECLA1</strain>
    </source>
</reference>
<organism evidence="1 2">
    <name type="scientific">Elysia crispata</name>
    <name type="common">lettuce slug</name>
    <dbReference type="NCBI Taxonomy" id="231223"/>
    <lineage>
        <taxon>Eukaryota</taxon>
        <taxon>Metazoa</taxon>
        <taxon>Spiralia</taxon>
        <taxon>Lophotrochozoa</taxon>
        <taxon>Mollusca</taxon>
        <taxon>Gastropoda</taxon>
        <taxon>Heterobranchia</taxon>
        <taxon>Euthyneura</taxon>
        <taxon>Panpulmonata</taxon>
        <taxon>Sacoglossa</taxon>
        <taxon>Placobranchoidea</taxon>
        <taxon>Plakobranchidae</taxon>
        <taxon>Elysia</taxon>
    </lineage>
</organism>
<evidence type="ECO:0000313" key="2">
    <source>
        <dbReference type="Proteomes" id="UP001283361"/>
    </source>
</evidence>
<proteinExistence type="predicted"/>
<dbReference type="Proteomes" id="UP001283361">
    <property type="component" value="Unassembled WGS sequence"/>
</dbReference>
<comment type="caution">
    <text evidence="1">The sequence shown here is derived from an EMBL/GenBank/DDBJ whole genome shotgun (WGS) entry which is preliminary data.</text>
</comment>
<accession>A0AAE1D1R3</accession>
<evidence type="ECO:0000313" key="1">
    <source>
        <dbReference type="EMBL" id="KAK3751090.1"/>
    </source>
</evidence>
<keyword evidence="2" id="KW-1185">Reference proteome</keyword>